<organism evidence="3 4">
    <name type="scientific">Actinomadura yumaensis</name>
    <dbReference type="NCBI Taxonomy" id="111807"/>
    <lineage>
        <taxon>Bacteria</taxon>
        <taxon>Bacillati</taxon>
        <taxon>Actinomycetota</taxon>
        <taxon>Actinomycetes</taxon>
        <taxon>Streptosporangiales</taxon>
        <taxon>Thermomonosporaceae</taxon>
        <taxon>Actinomadura</taxon>
    </lineage>
</organism>
<feature type="transmembrane region" description="Helical" evidence="1">
    <location>
        <begin position="945"/>
        <end position="966"/>
    </location>
</feature>
<feature type="transmembrane region" description="Helical" evidence="1">
    <location>
        <begin position="872"/>
        <end position="899"/>
    </location>
</feature>
<dbReference type="Pfam" id="PF05729">
    <property type="entry name" value="NACHT"/>
    <property type="match status" value="1"/>
</dbReference>
<keyword evidence="1" id="KW-0472">Membrane</keyword>
<comment type="caution">
    <text evidence="3">The sequence shown here is derived from an EMBL/GenBank/DDBJ whole genome shotgun (WGS) entry which is preliminary data.</text>
</comment>
<keyword evidence="1" id="KW-0812">Transmembrane</keyword>
<evidence type="ECO:0000259" key="2">
    <source>
        <dbReference type="PROSITE" id="PS50837"/>
    </source>
</evidence>
<feature type="transmembrane region" description="Helical" evidence="1">
    <location>
        <begin position="911"/>
        <end position="933"/>
    </location>
</feature>
<keyword evidence="4" id="KW-1185">Reference proteome</keyword>
<evidence type="ECO:0000256" key="1">
    <source>
        <dbReference type="SAM" id="Phobius"/>
    </source>
</evidence>
<proteinExistence type="predicted"/>
<accession>A0ABW2CQH9</accession>
<reference evidence="4" key="1">
    <citation type="journal article" date="2019" name="Int. J. Syst. Evol. Microbiol.">
        <title>The Global Catalogue of Microorganisms (GCM) 10K type strain sequencing project: providing services to taxonomists for standard genome sequencing and annotation.</title>
        <authorList>
            <consortium name="The Broad Institute Genomics Platform"/>
            <consortium name="The Broad Institute Genome Sequencing Center for Infectious Disease"/>
            <person name="Wu L."/>
            <person name="Ma J."/>
        </authorList>
    </citation>
    <scope>NUCLEOTIDE SEQUENCE [LARGE SCALE GENOMIC DNA]</scope>
    <source>
        <strain evidence="4">JCM 3369</strain>
    </source>
</reference>
<dbReference type="EMBL" id="JBHSXS010000021">
    <property type="protein sequence ID" value="MFC6883737.1"/>
    <property type="molecule type" value="Genomic_DNA"/>
</dbReference>
<evidence type="ECO:0000313" key="4">
    <source>
        <dbReference type="Proteomes" id="UP001596380"/>
    </source>
</evidence>
<name>A0ABW2CQH9_9ACTN</name>
<dbReference type="SUPFAM" id="SSF52540">
    <property type="entry name" value="P-loop containing nucleoside triphosphate hydrolases"/>
    <property type="match status" value="1"/>
</dbReference>
<gene>
    <name evidence="3" type="ORF">ACFQKB_28540</name>
</gene>
<dbReference type="PROSITE" id="PS50837">
    <property type="entry name" value="NACHT"/>
    <property type="match status" value="1"/>
</dbReference>
<feature type="domain" description="NACHT" evidence="2">
    <location>
        <begin position="113"/>
        <end position="247"/>
    </location>
</feature>
<dbReference type="Proteomes" id="UP001596380">
    <property type="component" value="Unassembled WGS sequence"/>
</dbReference>
<keyword evidence="1" id="KW-1133">Transmembrane helix</keyword>
<dbReference type="InterPro" id="IPR027417">
    <property type="entry name" value="P-loop_NTPase"/>
</dbReference>
<dbReference type="RefSeq" id="WP_160826752.1">
    <property type="nucleotide sequence ID" value="NZ_JBHSXS010000021.1"/>
</dbReference>
<dbReference type="Gene3D" id="3.40.50.300">
    <property type="entry name" value="P-loop containing nucleotide triphosphate hydrolases"/>
    <property type="match status" value="1"/>
</dbReference>
<evidence type="ECO:0000313" key="3">
    <source>
        <dbReference type="EMBL" id="MFC6883737.1"/>
    </source>
</evidence>
<feature type="transmembrane region" description="Helical" evidence="1">
    <location>
        <begin position="972"/>
        <end position="997"/>
    </location>
</feature>
<dbReference type="InterPro" id="IPR007111">
    <property type="entry name" value="NACHT_NTPase"/>
</dbReference>
<sequence>MAADPLLKLLPYGLGGTAVLAVSLWAAKLYFGKLIDTLASRTPDGLARLAGRRPSPLGRRYKRYRRAVQARYATHSIGFGESGTIDIREVYVPLQYDHAGRREDIYERIRGETRTVVLGPAGAGKSLLLKNSMLLWAADRDRGRLPVLIELHRYSGAATAAGGDGDGDGATGGADLVSLVVEELCRPRTRAAGRVRAFVARALEEGRLRLLFDGLDEVSRDDHDRVVLALRDFAASYPDCQMIVTCRNAAYYGELAPEFGHVVRVAPLDDASIRRFLWHWPGIGAATDADRVFGTLRRSAPLIRLARNPLLLTIIAHLQTGSLDPVGGTLPNSRPEFYQRAISHLLARDRVMGRPITSVYKPSDKLAVLQRVALAVQEQVDGDRLTIGRARLIAITAELLASTLNLGPEHVDPLLDEIIDRSQLLERADEAGSRFRFPHLTLQEFLAAQALARDVDGLLGRYTADPDSWRDTVRLWCAEGSADCTEVVRAVFAMDGTRHRVLALECLADAARIDAAFGAEVIASCLASIDAAGGAVWRAFAAVAADGRPRGNAVLELLTGTAEQGPPAAREAALSALSASGRPEAADYLAAHADGSPVVQACLREMGEPAVEALSAAALDGALWAVDALAGVATPAAAQRLAGLLWHAAPTATRAAWRLAALLPYPDVEEALRGEPGLAAPADPPLGPENWWYPWIWAPFAGPDDGALPQIAGRIAYLIDGGRNGGPLRPLDVPADAGTIDTRVGLPVAGISASAHRILFALVQHSRLDPLAQDVLDEAHRQRPGLTRATGIGPRVLTTPEVLVTAPGAAVAALRAELFAINDLPADDRRTIEALRWPVQATLLATILGVFEKPHLDPGTWRTVRQAPRPSAWLWWTARVGAAASVALIALVGTFRAVATIAGTWPTGPLLASWAVAVLTAGLLAALPVRWWLLRRHLALETPVNVPLALGSLVYLSGYDFVLTLVTCAERAGWPATLLGLAALGALTAVPAAAAYVRDGRSANPLRECLAADALAVSGRTSVLAAAPPATA</sequence>
<protein>
    <submittedName>
        <fullName evidence="3">NACHT domain-containing protein</fullName>
    </submittedName>
</protein>